<organism evidence="1 2">
    <name type="scientific">Choristoneura fumiferana</name>
    <name type="common">Spruce budworm moth</name>
    <name type="synonym">Archips fumiferana</name>
    <dbReference type="NCBI Taxonomy" id="7141"/>
    <lineage>
        <taxon>Eukaryota</taxon>
        <taxon>Metazoa</taxon>
        <taxon>Ecdysozoa</taxon>
        <taxon>Arthropoda</taxon>
        <taxon>Hexapoda</taxon>
        <taxon>Insecta</taxon>
        <taxon>Pterygota</taxon>
        <taxon>Neoptera</taxon>
        <taxon>Endopterygota</taxon>
        <taxon>Lepidoptera</taxon>
        <taxon>Glossata</taxon>
        <taxon>Ditrysia</taxon>
        <taxon>Tortricoidea</taxon>
        <taxon>Tortricidae</taxon>
        <taxon>Tortricinae</taxon>
        <taxon>Choristoneura</taxon>
    </lineage>
</organism>
<keyword evidence="2" id="KW-1185">Reference proteome</keyword>
<sequence>MLRMAPAQKNIEACNSMPSQLKMRLMPLNSKVNNSAQCENNNSVNTISDKVNIDAEFDLEKYEAMDFKAKIRWPDLIVQVLLHLVSIYGLYLTLTFKAKLLTVLYVFFTIYTSGFGITAGVHRLWSHRAYQARTPLRVILAILFTVTGQRDIYTWALDHRVHHKYTETAADPHDIRRGFWFAHVGWLVLTPHPAVEDRRAALRKTSLDLDADPVVKWQKKYFIPMFALLNVMLPVWVPWYCWNETLENSFVISFVTRFTITLNIAFCVNSFAHLWGNKPYDRFIKSTENILVSLAALGEGWHNYHHVFPWDYRTSELGRINISTGFIDAFAKIGWAYNLKMATSAMIISRAKRSGDGTLGETEEPDPTAKNESIE</sequence>
<comment type="caution">
    <text evidence="1">The sequence shown here is derived from an EMBL/GenBank/DDBJ whole genome shotgun (WGS) entry which is preliminary data.</text>
</comment>
<gene>
    <name evidence="1" type="ORF">MSG28_006274</name>
</gene>
<reference evidence="1 2" key="1">
    <citation type="journal article" date="2022" name="Genome Biol. Evol.">
        <title>The Spruce Budworm Genome: Reconstructing the Evolutionary History of Antifreeze Proteins.</title>
        <authorList>
            <person name="Beliveau C."/>
            <person name="Gagne P."/>
            <person name="Picq S."/>
            <person name="Vernygora O."/>
            <person name="Keeling C.I."/>
            <person name="Pinkney K."/>
            <person name="Doucet D."/>
            <person name="Wen F."/>
            <person name="Johnston J.S."/>
            <person name="Maaroufi H."/>
            <person name="Boyle B."/>
            <person name="Laroche J."/>
            <person name="Dewar K."/>
            <person name="Juretic N."/>
            <person name="Blackburn G."/>
            <person name="Nisole A."/>
            <person name="Brunet B."/>
            <person name="Brandao M."/>
            <person name="Lumley L."/>
            <person name="Duan J."/>
            <person name="Quan G."/>
            <person name="Lucarotti C.J."/>
            <person name="Roe A.D."/>
            <person name="Sperling F.A.H."/>
            <person name="Levesque R.C."/>
            <person name="Cusson M."/>
        </authorList>
    </citation>
    <scope>NUCLEOTIDE SEQUENCE [LARGE SCALE GENOMIC DNA]</scope>
    <source>
        <strain evidence="1">Glfc:IPQL:Cfum</strain>
    </source>
</reference>
<evidence type="ECO:0000313" key="1">
    <source>
        <dbReference type="EMBL" id="KAI8422434.1"/>
    </source>
</evidence>
<dbReference type="EMBL" id="CM046110">
    <property type="protein sequence ID" value="KAI8422434.1"/>
    <property type="molecule type" value="Genomic_DNA"/>
</dbReference>
<evidence type="ECO:0000313" key="2">
    <source>
        <dbReference type="Proteomes" id="UP001064048"/>
    </source>
</evidence>
<accession>A0ACC0JEC8</accession>
<dbReference type="Proteomes" id="UP001064048">
    <property type="component" value="Chromosome 10"/>
</dbReference>
<name>A0ACC0JEC8_CHOFU</name>
<proteinExistence type="predicted"/>
<protein>
    <submittedName>
        <fullName evidence="1">Uncharacterized protein</fullName>
    </submittedName>
</protein>